<dbReference type="AlphaFoldDB" id="A0A8S2F885"/>
<name>A0A8S2F885_9BILA</name>
<evidence type="ECO:0000313" key="2">
    <source>
        <dbReference type="EMBL" id="CAF1383119.1"/>
    </source>
</evidence>
<dbReference type="Proteomes" id="UP000681722">
    <property type="component" value="Unassembled WGS sequence"/>
</dbReference>
<dbReference type="Gene3D" id="2.120.10.30">
    <property type="entry name" value="TolB, C-terminal domain"/>
    <property type="match status" value="1"/>
</dbReference>
<dbReference type="EMBL" id="CAJOBA010046603">
    <property type="protein sequence ID" value="CAF4191454.1"/>
    <property type="molecule type" value="Genomic_DNA"/>
</dbReference>
<dbReference type="EMBL" id="CAJNOK010024905">
    <property type="protein sequence ID" value="CAF1383119.1"/>
    <property type="molecule type" value="Genomic_DNA"/>
</dbReference>
<dbReference type="SUPFAM" id="SSF101898">
    <property type="entry name" value="NHL repeat"/>
    <property type="match status" value="1"/>
</dbReference>
<evidence type="ECO:0000313" key="4">
    <source>
        <dbReference type="EMBL" id="CAF4432551.1"/>
    </source>
</evidence>
<dbReference type="OrthoDB" id="342730at2759"/>
<dbReference type="Pfam" id="PF01436">
    <property type="entry name" value="NHL"/>
    <property type="match status" value="1"/>
</dbReference>
<dbReference type="EMBL" id="CAJOBC010095410">
    <property type="protein sequence ID" value="CAF4432551.1"/>
    <property type="molecule type" value="Genomic_DNA"/>
</dbReference>
<sequence length="166" mass="18635">MANDLAIDNNQDIYVANTDNKRIQKWSVDSWSDITIFPTNDFPFSYPTALFLDQVKYLYIADDFNSRILKWAIDGTEVVRIVVGGNGSYVADTLNHRIMKWVLDYLSGVAVDSENGSGFKSVKEPSSVSVDLYDAGERFMTTATKQSVLKTTFVITLGVVSWRLTL</sequence>
<dbReference type="Proteomes" id="UP000677228">
    <property type="component" value="Unassembled WGS sequence"/>
</dbReference>
<evidence type="ECO:0000313" key="5">
    <source>
        <dbReference type="Proteomes" id="UP000677228"/>
    </source>
</evidence>
<dbReference type="Proteomes" id="UP000682733">
    <property type="component" value="Unassembled WGS sequence"/>
</dbReference>
<evidence type="ECO:0000256" key="1">
    <source>
        <dbReference type="ARBA" id="ARBA00022737"/>
    </source>
</evidence>
<dbReference type="InterPro" id="IPR011042">
    <property type="entry name" value="6-blade_b-propeller_TolB-like"/>
</dbReference>
<proteinExistence type="predicted"/>
<comment type="caution">
    <text evidence="2">The sequence shown here is derived from an EMBL/GenBank/DDBJ whole genome shotgun (WGS) entry which is preliminary data.</text>
</comment>
<reference evidence="2" key="1">
    <citation type="submission" date="2021-02" db="EMBL/GenBank/DDBJ databases">
        <authorList>
            <person name="Nowell W R."/>
        </authorList>
    </citation>
    <scope>NUCLEOTIDE SEQUENCE</scope>
</reference>
<keyword evidence="1" id="KW-0677">Repeat</keyword>
<accession>A0A8S2F885</accession>
<dbReference type="InterPro" id="IPR001258">
    <property type="entry name" value="NHL_repeat"/>
</dbReference>
<gene>
    <name evidence="2" type="ORF">OVA965_LOCUS32203</name>
    <name evidence="4" type="ORF">SRO942_LOCUS41239</name>
    <name evidence="3" type="ORF">TMI583_LOCUS33061</name>
</gene>
<evidence type="ECO:0000313" key="3">
    <source>
        <dbReference type="EMBL" id="CAF4191454.1"/>
    </source>
</evidence>
<organism evidence="2 5">
    <name type="scientific">Didymodactylos carnosus</name>
    <dbReference type="NCBI Taxonomy" id="1234261"/>
    <lineage>
        <taxon>Eukaryota</taxon>
        <taxon>Metazoa</taxon>
        <taxon>Spiralia</taxon>
        <taxon>Gnathifera</taxon>
        <taxon>Rotifera</taxon>
        <taxon>Eurotatoria</taxon>
        <taxon>Bdelloidea</taxon>
        <taxon>Philodinida</taxon>
        <taxon>Philodinidae</taxon>
        <taxon>Didymodactylos</taxon>
    </lineage>
</organism>
<protein>
    <submittedName>
        <fullName evidence="2">Uncharacterized protein</fullName>
    </submittedName>
</protein>